<proteinExistence type="predicted"/>
<gene>
    <name evidence="1" type="ORF">RM697_02185</name>
</gene>
<dbReference type="EMBL" id="JAVRIA010000001">
    <property type="protein sequence ID" value="MDT0557439.1"/>
    <property type="molecule type" value="Genomic_DNA"/>
</dbReference>
<evidence type="ECO:0000313" key="1">
    <source>
        <dbReference type="EMBL" id="MDT0557439.1"/>
    </source>
</evidence>
<protein>
    <submittedName>
        <fullName evidence="1">Uncharacterized protein</fullName>
    </submittedName>
</protein>
<evidence type="ECO:0000313" key="2">
    <source>
        <dbReference type="Proteomes" id="UP001259492"/>
    </source>
</evidence>
<accession>A0ABU2YGY0</accession>
<organism evidence="1 2">
    <name type="scientific">Microcosmobacter mediterraneus</name>
    <dbReference type="NCBI Taxonomy" id="3075607"/>
    <lineage>
        <taxon>Bacteria</taxon>
        <taxon>Pseudomonadati</taxon>
        <taxon>Bacteroidota</taxon>
        <taxon>Flavobacteriia</taxon>
        <taxon>Flavobacteriales</taxon>
        <taxon>Flavobacteriaceae</taxon>
        <taxon>Microcosmobacter</taxon>
    </lineage>
</organism>
<reference evidence="1 2" key="1">
    <citation type="submission" date="2023-09" db="EMBL/GenBank/DDBJ databases">
        <authorList>
            <person name="Rey-Velasco X."/>
        </authorList>
    </citation>
    <scope>NUCLEOTIDE SEQUENCE [LARGE SCALE GENOMIC DNA]</scope>
    <source>
        <strain evidence="1 2">W332</strain>
    </source>
</reference>
<dbReference type="Proteomes" id="UP001259492">
    <property type="component" value="Unassembled WGS sequence"/>
</dbReference>
<comment type="caution">
    <text evidence="1">The sequence shown here is derived from an EMBL/GenBank/DDBJ whole genome shotgun (WGS) entry which is preliminary data.</text>
</comment>
<name>A0ABU2YGY0_9FLAO</name>
<keyword evidence="2" id="KW-1185">Reference proteome</keyword>
<sequence length="215" mass="26181">MKSFIFLIFIVFSSISYCQDKEKPIYYQDIDESIISLEEFERKSSYNGIRNINLYFENDTAYFYKKFPSKRLGRLSPEQLKFLYHSIDEINTFKINRNNIIIIQYYPGYENKYPGNRLSKWNRYHKDYIRKLKKTNKFEFLWVYGNSEGIETHHTDRFKWLFDKNKNIQKLFFPFYIRYGSFAIVNQNGEFICVYGEYGKQTILEACKEIGYKIY</sequence>
<dbReference type="RefSeq" id="WP_311426206.1">
    <property type="nucleotide sequence ID" value="NZ_JAVRIA010000001.1"/>
</dbReference>